<dbReference type="PROSITE" id="PS50914">
    <property type="entry name" value="BON"/>
    <property type="match status" value="1"/>
</dbReference>
<evidence type="ECO:0000313" key="4">
    <source>
        <dbReference type="Proteomes" id="UP000220629"/>
    </source>
</evidence>
<evidence type="ECO:0000313" key="3">
    <source>
        <dbReference type="EMBL" id="PEH42992.1"/>
    </source>
</evidence>
<feature type="domain" description="BON" evidence="2">
    <location>
        <begin position="171"/>
        <end position="239"/>
    </location>
</feature>
<proteinExistence type="predicted"/>
<feature type="region of interest" description="Disordered" evidence="1">
    <location>
        <begin position="127"/>
        <end position="169"/>
    </location>
</feature>
<dbReference type="Gene3D" id="3.30.1340.30">
    <property type="match status" value="1"/>
</dbReference>
<accession>A0A2A7SHI2</accession>
<feature type="region of interest" description="Disordered" evidence="1">
    <location>
        <begin position="240"/>
        <end position="273"/>
    </location>
</feature>
<dbReference type="Proteomes" id="UP000220629">
    <property type="component" value="Unassembled WGS sequence"/>
</dbReference>
<feature type="compositionally biased region" description="Low complexity" evidence="1">
    <location>
        <begin position="154"/>
        <end position="164"/>
    </location>
</feature>
<dbReference type="InterPro" id="IPR007055">
    <property type="entry name" value="BON_dom"/>
</dbReference>
<protein>
    <submittedName>
        <fullName evidence="3">BON domain-containing protein</fullName>
    </submittedName>
</protein>
<feature type="compositionally biased region" description="Basic and acidic residues" evidence="1">
    <location>
        <begin position="137"/>
        <end position="153"/>
    </location>
</feature>
<reference evidence="4" key="1">
    <citation type="submission" date="2017-09" db="EMBL/GenBank/DDBJ databases">
        <title>FDA dAtabase for Regulatory Grade micrObial Sequences (FDA-ARGOS): Supporting development and validation of Infectious Disease Dx tests.</title>
        <authorList>
            <person name="Minogue T."/>
            <person name="Wolcott M."/>
            <person name="Wasieloski L."/>
            <person name="Aguilar W."/>
            <person name="Moore D."/>
            <person name="Tallon L."/>
            <person name="Sadzewicz L."/>
            <person name="Ott S."/>
            <person name="Zhao X."/>
            <person name="Nagaraj S."/>
            <person name="Vavikolanu K."/>
            <person name="Aluvathingal J."/>
            <person name="Nadendla S."/>
            <person name="Sichtig H."/>
        </authorList>
    </citation>
    <scope>NUCLEOTIDE SEQUENCE [LARGE SCALE GENOMIC DNA]</scope>
    <source>
        <strain evidence="4">FDAARGOS_390</strain>
    </source>
</reference>
<comment type="caution">
    <text evidence="3">The sequence shown here is derived from an EMBL/GenBank/DDBJ whole genome shotgun (WGS) entry which is preliminary data.</text>
</comment>
<organism evidence="3 4">
    <name type="scientific">Burkholderia gladioli</name>
    <name type="common">Pseudomonas marginata</name>
    <name type="synonym">Phytomonas marginata</name>
    <dbReference type="NCBI Taxonomy" id="28095"/>
    <lineage>
        <taxon>Bacteria</taxon>
        <taxon>Pseudomonadati</taxon>
        <taxon>Pseudomonadota</taxon>
        <taxon>Betaproteobacteria</taxon>
        <taxon>Burkholderiales</taxon>
        <taxon>Burkholderiaceae</taxon>
        <taxon>Burkholderia</taxon>
    </lineage>
</organism>
<dbReference type="EMBL" id="PDDY01000001">
    <property type="protein sequence ID" value="PEH42992.1"/>
    <property type="molecule type" value="Genomic_DNA"/>
</dbReference>
<gene>
    <name evidence="3" type="ORF">CRM94_12980</name>
</gene>
<name>A0A2A7SHI2_BURGA</name>
<evidence type="ECO:0000259" key="2">
    <source>
        <dbReference type="PROSITE" id="PS50914"/>
    </source>
</evidence>
<sequence>MGASPRRHVETGALPALITVFVIFPCAPGARPSRQPPHGMRCGCAARRHGACRNRRGGCLVAMTTVRRASTDIDLLSSIPRRHAMRFRPDSDSPGMALNWRRLGAMPITEGPATDAAWWTGASMMAAAGTGTDENPDAPRPDMPDRHRPRDAGRAAAQAAGVAPDSRRDHEDAAIDSAVREVIAPVLDGRAGRVSILVRHARVSLEGCVPSADLRDAIGRVAGQCPGVVGVDNRIEIERGDNAPLVLTPERRTVTRSPQPGGKPARKPKGGSR</sequence>
<dbReference type="Pfam" id="PF04972">
    <property type="entry name" value="BON"/>
    <property type="match status" value="1"/>
</dbReference>
<feature type="compositionally biased region" description="Basic residues" evidence="1">
    <location>
        <begin position="264"/>
        <end position="273"/>
    </location>
</feature>
<dbReference type="AlphaFoldDB" id="A0A2A7SHI2"/>
<evidence type="ECO:0000256" key="1">
    <source>
        <dbReference type="SAM" id="MobiDB-lite"/>
    </source>
</evidence>